<dbReference type="SUPFAM" id="SSF52025">
    <property type="entry name" value="PA domain"/>
    <property type="match status" value="1"/>
</dbReference>
<feature type="domain" description="PA" evidence="1">
    <location>
        <begin position="47"/>
        <end position="109"/>
    </location>
</feature>
<proteinExistence type="predicted"/>
<sequence>MQQATAASVFWTAYVTIQYPSPTDNQTVWRSCECGVYGVNSPLRDATGRVALPLQDPLACEPDTSFPNDSSEQWVALIERGNCTFAKKVQKAAQQGASAVLIYNLAGTGNETSPMYLEGMWGFAPSSKGLSQLS</sequence>
<comment type="caution">
    <text evidence="2">The sequence shown here is derived from an EMBL/GenBank/DDBJ whole genome shotgun (WGS) entry which is preliminary data.</text>
</comment>
<dbReference type="InterPro" id="IPR003137">
    <property type="entry name" value="PA_domain"/>
</dbReference>
<evidence type="ECO:0000313" key="2">
    <source>
        <dbReference type="EMBL" id="KAJ8396781.1"/>
    </source>
</evidence>
<gene>
    <name evidence="2" type="ORF">AAFF_G00013800</name>
</gene>
<dbReference type="Pfam" id="PF02225">
    <property type="entry name" value="PA"/>
    <property type="match status" value="1"/>
</dbReference>
<accession>A0AAD7S6B3</accession>
<protein>
    <recommendedName>
        <fullName evidence="1">PA domain-containing protein</fullName>
    </recommendedName>
</protein>
<dbReference type="InterPro" id="IPR046450">
    <property type="entry name" value="PA_dom_sf"/>
</dbReference>
<dbReference type="Gene3D" id="3.50.30.30">
    <property type="match status" value="1"/>
</dbReference>
<dbReference type="AlphaFoldDB" id="A0AAD7S6B3"/>
<evidence type="ECO:0000313" key="3">
    <source>
        <dbReference type="Proteomes" id="UP001221898"/>
    </source>
</evidence>
<keyword evidence="3" id="KW-1185">Reference proteome</keyword>
<organism evidence="2 3">
    <name type="scientific">Aldrovandia affinis</name>
    <dbReference type="NCBI Taxonomy" id="143900"/>
    <lineage>
        <taxon>Eukaryota</taxon>
        <taxon>Metazoa</taxon>
        <taxon>Chordata</taxon>
        <taxon>Craniata</taxon>
        <taxon>Vertebrata</taxon>
        <taxon>Euteleostomi</taxon>
        <taxon>Actinopterygii</taxon>
        <taxon>Neopterygii</taxon>
        <taxon>Teleostei</taxon>
        <taxon>Notacanthiformes</taxon>
        <taxon>Halosauridae</taxon>
        <taxon>Aldrovandia</taxon>
    </lineage>
</organism>
<dbReference type="EMBL" id="JAINUG010000103">
    <property type="protein sequence ID" value="KAJ8396781.1"/>
    <property type="molecule type" value="Genomic_DNA"/>
</dbReference>
<name>A0AAD7S6B3_9TELE</name>
<dbReference type="Proteomes" id="UP001221898">
    <property type="component" value="Unassembled WGS sequence"/>
</dbReference>
<evidence type="ECO:0000259" key="1">
    <source>
        <dbReference type="Pfam" id="PF02225"/>
    </source>
</evidence>
<reference evidence="2" key="1">
    <citation type="journal article" date="2023" name="Science">
        <title>Genome structures resolve the early diversification of teleost fishes.</title>
        <authorList>
            <person name="Parey E."/>
            <person name="Louis A."/>
            <person name="Montfort J."/>
            <person name="Bouchez O."/>
            <person name="Roques C."/>
            <person name="Iampietro C."/>
            <person name="Lluch J."/>
            <person name="Castinel A."/>
            <person name="Donnadieu C."/>
            <person name="Desvignes T."/>
            <person name="Floi Bucao C."/>
            <person name="Jouanno E."/>
            <person name="Wen M."/>
            <person name="Mejri S."/>
            <person name="Dirks R."/>
            <person name="Jansen H."/>
            <person name="Henkel C."/>
            <person name="Chen W.J."/>
            <person name="Zahm M."/>
            <person name="Cabau C."/>
            <person name="Klopp C."/>
            <person name="Thompson A.W."/>
            <person name="Robinson-Rechavi M."/>
            <person name="Braasch I."/>
            <person name="Lecointre G."/>
            <person name="Bobe J."/>
            <person name="Postlethwait J.H."/>
            <person name="Berthelot C."/>
            <person name="Roest Crollius H."/>
            <person name="Guiguen Y."/>
        </authorList>
    </citation>
    <scope>NUCLEOTIDE SEQUENCE</scope>
    <source>
        <strain evidence="2">NC1722</strain>
    </source>
</reference>